<keyword evidence="3" id="KW-0472">Membrane</keyword>
<feature type="repeat" description="TPR" evidence="1">
    <location>
        <begin position="387"/>
        <end position="420"/>
    </location>
</feature>
<keyword evidence="1" id="KW-0802">TPR repeat</keyword>
<evidence type="ECO:0000313" key="6">
    <source>
        <dbReference type="Proteomes" id="UP000583387"/>
    </source>
</evidence>
<protein>
    <recommendedName>
        <fullName evidence="4">VWFA domain-containing protein</fullName>
    </recommendedName>
</protein>
<organism evidence="5 6">
    <name type="scientific">Zestomonas carbonaria</name>
    <dbReference type="NCBI Taxonomy" id="2762745"/>
    <lineage>
        <taxon>Bacteria</taxon>
        <taxon>Pseudomonadati</taxon>
        <taxon>Pseudomonadota</taxon>
        <taxon>Gammaproteobacteria</taxon>
        <taxon>Pseudomonadales</taxon>
        <taxon>Pseudomonadaceae</taxon>
        <taxon>Zestomonas</taxon>
    </lineage>
</organism>
<dbReference type="AlphaFoldDB" id="A0A7U7ESF8"/>
<feature type="domain" description="VWFA" evidence="4">
    <location>
        <begin position="93"/>
        <end position="270"/>
    </location>
</feature>
<evidence type="ECO:0000259" key="4">
    <source>
        <dbReference type="PROSITE" id="PS50234"/>
    </source>
</evidence>
<dbReference type="SMART" id="SM00028">
    <property type="entry name" value="TPR"/>
    <property type="match status" value="1"/>
</dbReference>
<dbReference type="Gene3D" id="1.25.40.10">
    <property type="entry name" value="Tetratricopeptide repeat domain"/>
    <property type="match status" value="1"/>
</dbReference>
<feature type="region of interest" description="Disordered" evidence="2">
    <location>
        <begin position="440"/>
        <end position="477"/>
    </location>
</feature>
<keyword evidence="3" id="KW-1133">Transmembrane helix</keyword>
<comment type="caution">
    <text evidence="5">The sequence shown here is derived from an EMBL/GenBank/DDBJ whole genome shotgun (WGS) entry which is preliminary data.</text>
</comment>
<dbReference type="RefSeq" id="WP_187672700.1">
    <property type="nucleotide sequence ID" value="NZ_CAJFCI010000074.1"/>
</dbReference>
<accession>A0A7U7ESF8</accession>
<dbReference type="SUPFAM" id="SSF53300">
    <property type="entry name" value="vWA-like"/>
    <property type="match status" value="1"/>
</dbReference>
<sequence length="507" mass="55542">MDLGAFHFLRPLWLLLVLPGILLPYLWKRQRNATGAAGIIAPHLLPYLLVSPAAGRRLHPVHLLSALLILGGLATAGPTWEQDRPEFLDDRAPLILALDLSASMDSDDVPPTRLEAAKRKLHDLVQRRAGARTGLIAYAGSAHLVLPVTDDPHLLDSFIEALSSELIETPGKDVPGVIGLARRLLAVEQGPGTLVLVTDGVDADQLPRIGPALAGAAPQVLILAVGTPASARFDVEGLERLAEAADAPLGSLTLDDDDLDWIELHAQRHFQAGEDDGAQPHWKDAGYWLCWPLLAIAFLCVRRGWSLHWLACLLLATSLAPLSTPVHAGPLADAFFTPDQQGRWAFERGDFQRAREAFRDPYWKGLAAYRAVDYQAAADSFAQAEGAHASFYLGNSYARLYKLTEAISAYQRALELQPVFPEARANLRLVTALRKDLEEQRQAAPEMAPDKIEFEQGADKGKETSMPAQQATSDELWLRNLNTSPAQFLKQKFRLQQAARNDTGEQP</sequence>
<feature type="compositionally biased region" description="Basic and acidic residues" evidence="2">
    <location>
        <begin position="448"/>
        <end position="463"/>
    </location>
</feature>
<keyword evidence="6" id="KW-1185">Reference proteome</keyword>
<dbReference type="PANTHER" id="PTHR22550">
    <property type="entry name" value="SPORE GERMINATION PROTEIN"/>
    <property type="match status" value="1"/>
</dbReference>
<dbReference type="InterPro" id="IPR036465">
    <property type="entry name" value="vWFA_dom_sf"/>
</dbReference>
<dbReference type="PANTHER" id="PTHR22550:SF14">
    <property type="entry name" value="VWFA DOMAIN-CONTAINING PROTEIN"/>
    <property type="match status" value="1"/>
</dbReference>
<dbReference type="SUPFAM" id="SSF48452">
    <property type="entry name" value="TPR-like"/>
    <property type="match status" value="1"/>
</dbReference>
<dbReference type="PROSITE" id="PS50234">
    <property type="entry name" value="VWFA"/>
    <property type="match status" value="1"/>
</dbReference>
<evidence type="ECO:0000256" key="1">
    <source>
        <dbReference type="PROSITE-ProRule" id="PRU00339"/>
    </source>
</evidence>
<dbReference type="PROSITE" id="PS50005">
    <property type="entry name" value="TPR"/>
    <property type="match status" value="1"/>
</dbReference>
<dbReference type="InterPro" id="IPR050768">
    <property type="entry name" value="UPF0353/GerABKA_families"/>
</dbReference>
<dbReference type="SMART" id="SM00327">
    <property type="entry name" value="VWA"/>
    <property type="match status" value="1"/>
</dbReference>
<dbReference type="InterPro" id="IPR002035">
    <property type="entry name" value="VWF_A"/>
</dbReference>
<keyword evidence="3" id="KW-0812">Transmembrane</keyword>
<feature type="transmembrane region" description="Helical" evidence="3">
    <location>
        <begin position="33"/>
        <end position="50"/>
    </location>
</feature>
<evidence type="ECO:0000256" key="3">
    <source>
        <dbReference type="SAM" id="Phobius"/>
    </source>
</evidence>
<dbReference type="PROSITE" id="PS50293">
    <property type="entry name" value="TPR_REGION"/>
    <property type="match status" value="1"/>
</dbReference>
<dbReference type="Pfam" id="PF13519">
    <property type="entry name" value="VWA_2"/>
    <property type="match status" value="1"/>
</dbReference>
<proteinExistence type="predicted"/>
<gene>
    <name evidence="5" type="ORF">PSEWESI4_03682</name>
</gene>
<dbReference type="EMBL" id="CAJFCI010000074">
    <property type="protein sequence ID" value="CAD5109385.1"/>
    <property type="molecule type" value="Genomic_DNA"/>
</dbReference>
<dbReference type="InterPro" id="IPR011990">
    <property type="entry name" value="TPR-like_helical_dom_sf"/>
</dbReference>
<dbReference type="Proteomes" id="UP000583387">
    <property type="component" value="Unassembled WGS sequence"/>
</dbReference>
<evidence type="ECO:0000313" key="5">
    <source>
        <dbReference type="EMBL" id="CAD5109385.1"/>
    </source>
</evidence>
<reference evidence="5 6" key="1">
    <citation type="submission" date="2020-08" db="EMBL/GenBank/DDBJ databases">
        <authorList>
            <person name="Criscuolo A."/>
        </authorList>
    </citation>
    <scope>NUCLEOTIDE SEQUENCE [LARGE SCALE GENOMIC DNA]</scope>
    <source>
        <strain evidence="5">CIP111764</strain>
    </source>
</reference>
<dbReference type="Gene3D" id="3.40.50.410">
    <property type="entry name" value="von Willebrand factor, type A domain"/>
    <property type="match status" value="1"/>
</dbReference>
<dbReference type="InterPro" id="IPR019734">
    <property type="entry name" value="TPR_rpt"/>
</dbReference>
<feature type="transmembrane region" description="Helical" evidence="3">
    <location>
        <begin position="12"/>
        <end position="27"/>
    </location>
</feature>
<evidence type="ECO:0000256" key="2">
    <source>
        <dbReference type="SAM" id="MobiDB-lite"/>
    </source>
</evidence>
<name>A0A7U7ESF8_9GAMM</name>